<dbReference type="OrthoDB" id="9806388at2"/>
<evidence type="ECO:0000313" key="7">
    <source>
        <dbReference type="Proteomes" id="UP000051236"/>
    </source>
</evidence>
<evidence type="ECO:0000256" key="3">
    <source>
        <dbReference type="ARBA" id="ARBA00023211"/>
    </source>
</evidence>
<comment type="cofactor">
    <cofactor evidence="1">
        <name>Mn(2+)</name>
        <dbReference type="ChEBI" id="CHEBI:29035"/>
    </cofactor>
</comment>
<keyword evidence="3" id="KW-0464">Manganese</keyword>
<dbReference type="CDD" id="cd01092">
    <property type="entry name" value="APP-like"/>
    <property type="match status" value="1"/>
</dbReference>
<dbReference type="Gene3D" id="3.90.230.10">
    <property type="entry name" value="Creatinase/methionine aminopeptidase superfamily"/>
    <property type="match status" value="1"/>
</dbReference>
<protein>
    <submittedName>
        <fullName evidence="6">Xaa-Pro dipeptidase</fullName>
    </submittedName>
</protein>
<dbReference type="AlphaFoldDB" id="X0PV39"/>
<evidence type="ECO:0000313" key="6">
    <source>
        <dbReference type="EMBL" id="KRM32960.1"/>
    </source>
</evidence>
<gene>
    <name evidence="6" type="ORF">FC83_GL000089</name>
</gene>
<dbReference type="InterPro" id="IPR000994">
    <property type="entry name" value="Pept_M24"/>
</dbReference>
<dbReference type="SUPFAM" id="SSF55920">
    <property type="entry name" value="Creatinase/aminopeptidase"/>
    <property type="match status" value="1"/>
</dbReference>
<evidence type="ECO:0000256" key="2">
    <source>
        <dbReference type="ARBA" id="ARBA00008766"/>
    </source>
</evidence>
<feature type="domain" description="Creatinase N-terminal" evidence="5">
    <location>
        <begin position="4"/>
        <end position="137"/>
    </location>
</feature>
<dbReference type="Proteomes" id="UP000051236">
    <property type="component" value="Unassembled WGS sequence"/>
</dbReference>
<comment type="similarity">
    <text evidence="2">Belongs to the peptidase M24B family.</text>
</comment>
<dbReference type="Pfam" id="PF01321">
    <property type="entry name" value="Creatinase_N"/>
    <property type="match status" value="1"/>
</dbReference>
<dbReference type="PANTHER" id="PTHR46112">
    <property type="entry name" value="AMINOPEPTIDASE"/>
    <property type="match status" value="1"/>
</dbReference>
<dbReference type="RefSeq" id="WP_035456255.1">
    <property type="nucleotide sequence ID" value="NZ_AZGA01000063.1"/>
</dbReference>
<dbReference type="SUPFAM" id="SSF53092">
    <property type="entry name" value="Creatinase/prolidase N-terminal domain"/>
    <property type="match status" value="1"/>
</dbReference>
<dbReference type="InterPro" id="IPR050659">
    <property type="entry name" value="Peptidase_M24B"/>
</dbReference>
<dbReference type="InterPro" id="IPR029149">
    <property type="entry name" value="Creatin/AminoP/Spt16_N"/>
</dbReference>
<keyword evidence="7" id="KW-1185">Reference proteome</keyword>
<dbReference type="EMBL" id="AZGA01000063">
    <property type="protein sequence ID" value="KRM32960.1"/>
    <property type="molecule type" value="Genomic_DNA"/>
</dbReference>
<dbReference type="eggNOG" id="COG0006">
    <property type="taxonomic scope" value="Bacteria"/>
</dbReference>
<accession>X0PV39</accession>
<comment type="caution">
    <text evidence="6">The sequence shown here is derived from an EMBL/GenBank/DDBJ whole genome shotgun (WGS) entry which is preliminary data.</text>
</comment>
<dbReference type="STRING" id="1423734.FC83_GL000089"/>
<evidence type="ECO:0000256" key="1">
    <source>
        <dbReference type="ARBA" id="ARBA00001936"/>
    </source>
</evidence>
<dbReference type="Gene3D" id="3.40.350.10">
    <property type="entry name" value="Creatinase/prolidase N-terminal domain"/>
    <property type="match status" value="1"/>
</dbReference>
<organism evidence="6 7">
    <name type="scientific">Agrilactobacillus composti DSM 18527 = JCM 14202</name>
    <dbReference type="NCBI Taxonomy" id="1423734"/>
    <lineage>
        <taxon>Bacteria</taxon>
        <taxon>Bacillati</taxon>
        <taxon>Bacillota</taxon>
        <taxon>Bacilli</taxon>
        <taxon>Lactobacillales</taxon>
        <taxon>Lactobacillaceae</taxon>
        <taxon>Agrilactobacillus</taxon>
    </lineage>
</organism>
<feature type="domain" description="Peptidase M24" evidence="4">
    <location>
        <begin position="145"/>
        <end position="348"/>
    </location>
</feature>
<evidence type="ECO:0000259" key="5">
    <source>
        <dbReference type="Pfam" id="PF01321"/>
    </source>
</evidence>
<dbReference type="InterPro" id="IPR036005">
    <property type="entry name" value="Creatinase/aminopeptidase-like"/>
</dbReference>
<sequence>MDNLDKLRQWTQEQHLDVTYVSDPININYYTHFLSDPHERTLGLFVFPDHDPFIFAPALEVESVKAVGWPYEVFGYLDHENAYEMIADLIKARVKNPMNWAIEKEQLQVSRYEALINYFPEAVFNVNATDFIEHQRLYKTPAEIELMLAAGREADEAFKVGFKAVSSERTEQQVVAEIEYHMMAQGVMHMSFDTIVQSGANAANPHGAPLPDKIKPNALVLFDLGTDHQGYMSDASRTIAYGKIDAKSQDIYNVCLEAQLAAMAAAKPGITAAQLDKVARDIITKAGYGDYFIHRLGHGLGTSVHEFPSIMAGNNMVLEPGMCFSIEPGIYIPEVAGVRIEDCVHITANGCEPFTHTPKTLQTLPL</sequence>
<evidence type="ECO:0000259" key="4">
    <source>
        <dbReference type="Pfam" id="PF00557"/>
    </source>
</evidence>
<reference evidence="6 7" key="1">
    <citation type="journal article" date="2015" name="Genome Announc.">
        <title>Expanding the biotechnology potential of lactobacilli through comparative genomics of 213 strains and associated genera.</title>
        <authorList>
            <person name="Sun Z."/>
            <person name="Harris H.M."/>
            <person name="McCann A."/>
            <person name="Guo C."/>
            <person name="Argimon S."/>
            <person name="Zhang W."/>
            <person name="Yang X."/>
            <person name="Jeffery I.B."/>
            <person name="Cooney J.C."/>
            <person name="Kagawa T.F."/>
            <person name="Liu W."/>
            <person name="Song Y."/>
            <person name="Salvetti E."/>
            <person name="Wrobel A."/>
            <person name="Rasinkangas P."/>
            <person name="Parkhill J."/>
            <person name="Rea M.C."/>
            <person name="O'Sullivan O."/>
            <person name="Ritari J."/>
            <person name="Douillard F.P."/>
            <person name="Paul Ross R."/>
            <person name="Yang R."/>
            <person name="Briner A.E."/>
            <person name="Felis G.E."/>
            <person name="de Vos W.M."/>
            <person name="Barrangou R."/>
            <person name="Klaenhammer T.R."/>
            <person name="Caufield P.W."/>
            <person name="Cui Y."/>
            <person name="Zhang H."/>
            <person name="O'Toole P.W."/>
        </authorList>
    </citation>
    <scope>NUCLEOTIDE SEQUENCE [LARGE SCALE GENOMIC DNA]</scope>
    <source>
        <strain evidence="6 7">DSM 18527</strain>
    </source>
</reference>
<dbReference type="InterPro" id="IPR000587">
    <property type="entry name" value="Creatinase_N"/>
</dbReference>
<dbReference type="PANTHER" id="PTHR46112:SF10">
    <property type="entry name" value="DIPEPTIDASE YKVY-RELATED"/>
    <property type="match status" value="1"/>
</dbReference>
<name>X0PV39_9LACO</name>
<dbReference type="PATRIC" id="fig|1423734.3.peg.88"/>
<dbReference type="Pfam" id="PF00557">
    <property type="entry name" value="Peptidase_M24"/>
    <property type="match status" value="1"/>
</dbReference>
<proteinExistence type="inferred from homology"/>